<sequence>MLQDHMHEHFAIIDYEIIWYGSMNLLSRARADDNMIRVRSKDTVQELLEMTFE</sequence>
<dbReference type="Gene3D" id="3.30.870.10">
    <property type="entry name" value="Endonuclease Chain A"/>
    <property type="match status" value="1"/>
</dbReference>
<evidence type="ECO:0000313" key="1">
    <source>
        <dbReference type="EMBL" id="EUC58070.1"/>
    </source>
</evidence>
<organism evidence="1 2">
    <name type="scientific">Mogibacterium timidum ATCC 33093</name>
    <dbReference type="NCBI Taxonomy" id="1401079"/>
    <lineage>
        <taxon>Bacteria</taxon>
        <taxon>Bacillati</taxon>
        <taxon>Bacillota</taxon>
        <taxon>Clostridia</taxon>
        <taxon>Peptostreptococcales</taxon>
        <taxon>Anaerovoracaceae</taxon>
        <taxon>Mogibacterium</taxon>
    </lineage>
</organism>
<comment type="caution">
    <text evidence="1">The sequence shown here is derived from an EMBL/GenBank/DDBJ whole genome shotgun (WGS) entry which is preliminary data.</text>
</comment>
<name>X8J7U7_9FIRM</name>
<proteinExistence type="predicted"/>
<accession>X8J7U7</accession>
<reference evidence="1 2" key="1">
    <citation type="submission" date="2014-01" db="EMBL/GenBank/DDBJ databases">
        <authorList>
            <person name="Durkin A.S."/>
            <person name="McCorrison J."/>
            <person name="Torralba M."/>
            <person name="Gillis M."/>
            <person name="Haft D.H."/>
            <person name="Methe B."/>
            <person name="Sutton G."/>
            <person name="Nelson K.E."/>
        </authorList>
    </citation>
    <scope>NUCLEOTIDE SEQUENCE [LARGE SCALE GENOMIC DNA]</scope>
    <source>
        <strain evidence="1 2">ATCC 33093</strain>
    </source>
</reference>
<protein>
    <recommendedName>
        <fullName evidence="3">PLD phosphodiesterase domain-containing protein</fullName>
    </recommendedName>
</protein>
<dbReference type="AlphaFoldDB" id="X8J7U7"/>
<dbReference type="EMBL" id="JALU01000004">
    <property type="protein sequence ID" value="EUC58070.1"/>
    <property type="molecule type" value="Genomic_DNA"/>
</dbReference>
<dbReference type="Proteomes" id="UP000022645">
    <property type="component" value="Unassembled WGS sequence"/>
</dbReference>
<dbReference type="SUPFAM" id="SSF56024">
    <property type="entry name" value="Phospholipase D/nuclease"/>
    <property type="match status" value="1"/>
</dbReference>
<evidence type="ECO:0000313" key="2">
    <source>
        <dbReference type="Proteomes" id="UP000022645"/>
    </source>
</evidence>
<evidence type="ECO:0008006" key="3">
    <source>
        <dbReference type="Google" id="ProtNLM"/>
    </source>
</evidence>
<gene>
    <name evidence="1" type="ORF">HMPREF0581_1248</name>
</gene>